<evidence type="ECO:0000313" key="3">
    <source>
        <dbReference type="EMBL" id="CAD8254365.1"/>
    </source>
</evidence>
<dbReference type="PANTHER" id="PTHR37616:SF3">
    <property type="entry name" value="BZIP DOMAIN-CONTAINING PROTEIN"/>
    <property type="match status" value="1"/>
</dbReference>
<sequence length="850" mass="91054">MVQVRQTMESKSRTPGPPTAQGSDASAEEDHQRFGAFFQKFNSFLPFSSPATPPTDGDNPQDEGEDPNRREGRAVQEPYHAGHPMGRPQTSSSQLKPASDPMSGGLADILRVNSLTNHPETDALQELDHIYGSHEAVDGHHSIGLDLGGEGSGDTTPLGMLFASGSGSGSGSGPNSQLQNASSAQSLDDGHQQSGGAANPRTKRHAPVGMWKTPPQILYTASKSGKPDSSHQAPAAQPAPVFVPAGAAVMQGLGSYNTGMAYSFPPVNPGYLLVPGHGNLPMNMMAGAHPATEAATGIKQDPPTDFKVTPSGRLASQEHRRRSNEAPGAAGMVDPLEVGDFSKGYWGSNGALATAWGEQMKRTHDNRESIGSRSNSHSSLSSGPRVKPEPSKYRSDLDSDVLARGGLRAVAVPGFGSMPMDKRGTADDAQLSAGSTADDYHRVHEQENERRRRRLARNRASARLRRQRKKTLVEAYEQEVTVLESAMQRLKAHQWGGGGRLRASAKDYLQAMKAKGSMEGAVGLTVGSGGSYGGQHSVLSLSTALALACDKSPKTKDVREVAAEWRQILFRLVSFMDTMLNELGSVALLPKLLRAQEGSDPEGLLSEMRSTDEPMYMELRALFDDLAQDARQRILEGEDGVRRQLTRLFLVRKAIIVAAVTPTLTLARMHEVMSHFERILHAPQRSRYLHWCEFHRGHIMRVLAQENWCFVTPASRRLLHVATRRIATQFPSGYAGLAMSPPTPPGPNAPITVSKSPDKEAKGADAADRVKPDPLPNEDAFGPQMMLMDAAGSPVPIQLAVLQGAPMTFQFEDAIALQFAGSNEGGSDKSPTIAEAAAAAAAAAARGESE</sequence>
<dbReference type="Gene3D" id="1.20.5.170">
    <property type="match status" value="1"/>
</dbReference>
<gene>
    <name evidence="3" type="ORF">PPYR1160_LOCUS3857</name>
</gene>
<feature type="compositionally biased region" description="Polar residues" evidence="1">
    <location>
        <begin position="40"/>
        <end position="50"/>
    </location>
</feature>
<dbReference type="PROSITE" id="PS50217">
    <property type="entry name" value="BZIP"/>
    <property type="match status" value="1"/>
</dbReference>
<feature type="compositionally biased region" description="Basic residues" evidence="1">
    <location>
        <begin position="451"/>
        <end position="464"/>
    </location>
</feature>
<feature type="region of interest" description="Disordered" evidence="1">
    <location>
        <begin position="737"/>
        <end position="782"/>
    </location>
</feature>
<feature type="compositionally biased region" description="Basic and acidic residues" evidence="1">
    <location>
        <begin position="756"/>
        <end position="772"/>
    </location>
</feature>
<feature type="region of interest" description="Disordered" evidence="1">
    <location>
        <begin position="360"/>
        <end position="399"/>
    </location>
</feature>
<feature type="domain" description="BZIP" evidence="2">
    <location>
        <begin position="448"/>
        <end position="491"/>
    </location>
</feature>
<reference evidence="3" key="1">
    <citation type="submission" date="2021-01" db="EMBL/GenBank/DDBJ databases">
        <authorList>
            <person name="Corre E."/>
            <person name="Pelletier E."/>
            <person name="Niang G."/>
            <person name="Scheremetjew M."/>
            <person name="Finn R."/>
            <person name="Kale V."/>
            <person name="Holt S."/>
            <person name="Cochrane G."/>
            <person name="Meng A."/>
            <person name="Brown T."/>
            <person name="Cohen L."/>
        </authorList>
    </citation>
    <scope>NUCLEOTIDE SEQUENCE</scope>
    <source>
        <strain evidence="3">CCMP2078</strain>
    </source>
</reference>
<dbReference type="SMART" id="SM00338">
    <property type="entry name" value="BRLZ"/>
    <property type="match status" value="1"/>
</dbReference>
<feature type="region of interest" description="Disordered" evidence="1">
    <location>
        <begin position="415"/>
        <end position="464"/>
    </location>
</feature>
<dbReference type="AlphaFoldDB" id="A0A7R9YAQ4"/>
<accession>A0A7R9YAQ4</accession>
<feature type="compositionally biased region" description="Low complexity" evidence="1">
    <location>
        <begin position="371"/>
        <end position="382"/>
    </location>
</feature>
<feature type="compositionally biased region" description="Low complexity" evidence="1">
    <location>
        <begin position="173"/>
        <end position="187"/>
    </location>
</feature>
<feature type="compositionally biased region" description="Basic and acidic residues" evidence="1">
    <location>
        <begin position="360"/>
        <end position="370"/>
    </location>
</feature>
<feature type="region of interest" description="Disordered" evidence="1">
    <location>
        <begin position="309"/>
        <end position="334"/>
    </location>
</feature>
<feature type="compositionally biased region" description="Basic and acidic residues" evidence="1">
    <location>
        <begin position="438"/>
        <end position="450"/>
    </location>
</feature>
<dbReference type="SUPFAM" id="SSF57959">
    <property type="entry name" value="Leucine zipper domain"/>
    <property type="match status" value="1"/>
</dbReference>
<proteinExistence type="predicted"/>
<dbReference type="InterPro" id="IPR004827">
    <property type="entry name" value="bZIP"/>
</dbReference>
<feature type="compositionally biased region" description="Basic and acidic residues" evidence="1">
    <location>
        <begin position="386"/>
        <end position="397"/>
    </location>
</feature>
<evidence type="ECO:0000256" key="1">
    <source>
        <dbReference type="SAM" id="MobiDB-lite"/>
    </source>
</evidence>
<dbReference type="GO" id="GO:0003700">
    <property type="term" value="F:DNA-binding transcription factor activity"/>
    <property type="evidence" value="ECO:0007669"/>
    <property type="project" value="InterPro"/>
</dbReference>
<feature type="region of interest" description="Disordered" evidence="1">
    <location>
        <begin position="142"/>
        <end position="211"/>
    </location>
</feature>
<organism evidence="3">
    <name type="scientific">Pinguiococcus pyrenoidosus</name>
    <dbReference type="NCBI Taxonomy" id="172671"/>
    <lineage>
        <taxon>Eukaryota</taxon>
        <taxon>Sar</taxon>
        <taxon>Stramenopiles</taxon>
        <taxon>Ochrophyta</taxon>
        <taxon>Pinguiophyceae</taxon>
        <taxon>Pinguiochrysidales</taxon>
        <taxon>Pinguiochrysidaceae</taxon>
        <taxon>Pinguiococcus</taxon>
    </lineage>
</organism>
<dbReference type="EMBL" id="HBEA01005050">
    <property type="protein sequence ID" value="CAD8254365.1"/>
    <property type="molecule type" value="Transcribed_RNA"/>
</dbReference>
<protein>
    <recommendedName>
        <fullName evidence="2">BZIP domain-containing protein</fullName>
    </recommendedName>
</protein>
<feature type="region of interest" description="Disordered" evidence="1">
    <location>
        <begin position="1"/>
        <end position="105"/>
    </location>
</feature>
<name>A0A7R9YAQ4_9STRA</name>
<dbReference type="InterPro" id="IPR046347">
    <property type="entry name" value="bZIP_sf"/>
</dbReference>
<evidence type="ECO:0000259" key="2">
    <source>
        <dbReference type="PROSITE" id="PS50217"/>
    </source>
</evidence>
<dbReference type="PANTHER" id="PTHR37616">
    <property type="entry name" value="BZIP TRANSCRIPTION FACTOR 60-LIKE"/>
    <property type="match status" value="1"/>
</dbReference>